<feature type="domain" description="Peptidase C14 caspase" evidence="1">
    <location>
        <begin position="138"/>
        <end position="266"/>
    </location>
</feature>
<gene>
    <name evidence="2" type="ORF">LCPAC001_00650</name>
</gene>
<evidence type="ECO:0000313" key="2">
    <source>
        <dbReference type="EMBL" id="QBK89555.1"/>
    </source>
</evidence>
<dbReference type="GO" id="GO:0004197">
    <property type="term" value="F:cysteine-type endopeptidase activity"/>
    <property type="evidence" value="ECO:0007669"/>
    <property type="project" value="InterPro"/>
</dbReference>
<dbReference type="InterPro" id="IPR011600">
    <property type="entry name" value="Pept_C14_caspase"/>
</dbReference>
<dbReference type="EMBL" id="MK500428">
    <property type="protein sequence ID" value="QBK89555.1"/>
    <property type="molecule type" value="Genomic_DNA"/>
</dbReference>
<dbReference type="Gene3D" id="3.40.50.1460">
    <property type="match status" value="1"/>
</dbReference>
<dbReference type="Pfam" id="PF00656">
    <property type="entry name" value="Peptidase_C14"/>
    <property type="match status" value="1"/>
</dbReference>
<dbReference type="GO" id="GO:0006508">
    <property type="term" value="P:proteolysis"/>
    <property type="evidence" value="ECO:0007669"/>
    <property type="project" value="InterPro"/>
</dbReference>
<organism evidence="2">
    <name type="scientific">Pithovirus LCPAC001</name>
    <dbReference type="NCBI Taxonomy" id="2506585"/>
    <lineage>
        <taxon>Viruses</taxon>
        <taxon>Pithoviruses</taxon>
    </lineage>
</organism>
<evidence type="ECO:0000259" key="1">
    <source>
        <dbReference type="Pfam" id="PF00656"/>
    </source>
</evidence>
<proteinExistence type="predicted"/>
<sequence length="327" mass="37560">MTSVLIIGIDYFNTPSESTLPGITDMRYMYDYIRKIKPDKILVITDADENDNVVKGIIDPNDIYFINNIQSYNEYHFYQGKTDMINVIKNFVSTNNRLVVYYSGHGSNNNILLPNYSENVSFIPDLINVSKFTPHASRSETRRASLAYSGVGKFDKKKITDNTPEINQTKNKISFEEFKNIITKYSPKKTQIIFLMDCCAGNGLKLPFKMNINGIYNLKNYNIPTQEIVCISSSLQNQSSISSINVDGFGSVFTKEFFEGISRMRSIKTVSYINLIKKIGSEKLNNYDQTLNVYSSRPNLKKVWHWFFEQSKSKIECKNGYISLTYN</sequence>
<name>A0A481Z299_9VIRU</name>
<reference evidence="2" key="1">
    <citation type="journal article" date="2019" name="MBio">
        <title>Virus Genomes from Deep Sea Sediments Expand the Ocean Megavirome and Support Independent Origins of Viral Gigantism.</title>
        <authorList>
            <person name="Backstrom D."/>
            <person name="Yutin N."/>
            <person name="Jorgensen S.L."/>
            <person name="Dharamshi J."/>
            <person name="Homa F."/>
            <person name="Zaremba-Niedwiedzka K."/>
            <person name="Spang A."/>
            <person name="Wolf Y.I."/>
            <person name="Koonin E.V."/>
            <person name="Ettema T.J."/>
        </authorList>
    </citation>
    <scope>NUCLEOTIDE SEQUENCE</scope>
</reference>
<accession>A0A481Z299</accession>
<protein>
    <submittedName>
        <fullName evidence="2">Caspase</fullName>
    </submittedName>
</protein>